<sequence>MAFFQCRQPSSFSPLFRLLDDYETHRSEPRPTRAVATPSFTPSFDVREASNGYYLDGELPGVDQSNIEIEFSDPQTLIVKGRTERNYQQTQTQSQDQEQEHTEEQTSSPSPSASPRQHQATVEDDSDEADADSDFAINTDDDTSSQQLKQKPYAEPTKQQTQTQTQTPQPEFHFWASERSIGEFQRTFTFPTRVDQDGVRANLKNGILSVYVPKDATPKVKKIRIL</sequence>
<dbReference type="Proteomes" id="UP001147747">
    <property type="component" value="Unassembled WGS sequence"/>
</dbReference>
<dbReference type="OrthoDB" id="1431247at2759"/>
<dbReference type="InterPro" id="IPR031107">
    <property type="entry name" value="Small_HSP"/>
</dbReference>
<protein>
    <submittedName>
        <fullName evidence="6">30 kDa heat shock protein</fullName>
    </submittedName>
</protein>
<accession>A0A9W9W8C0</accession>
<reference evidence="6" key="2">
    <citation type="journal article" date="2023" name="IMA Fungus">
        <title>Comparative genomic study of the Penicillium genus elucidates a diverse pangenome and 15 lateral gene transfer events.</title>
        <authorList>
            <person name="Petersen C."/>
            <person name="Sorensen T."/>
            <person name="Nielsen M.R."/>
            <person name="Sondergaard T.E."/>
            <person name="Sorensen J.L."/>
            <person name="Fitzpatrick D.A."/>
            <person name="Frisvad J.C."/>
            <person name="Nielsen K.L."/>
        </authorList>
    </citation>
    <scope>NUCLEOTIDE SEQUENCE</scope>
    <source>
        <strain evidence="6">IBT 29677</strain>
    </source>
</reference>
<dbReference type="Gene3D" id="2.60.40.790">
    <property type="match status" value="1"/>
</dbReference>
<feature type="compositionally biased region" description="Low complexity" evidence="4">
    <location>
        <begin position="156"/>
        <end position="169"/>
    </location>
</feature>
<evidence type="ECO:0000256" key="4">
    <source>
        <dbReference type="SAM" id="MobiDB-lite"/>
    </source>
</evidence>
<feature type="compositionally biased region" description="Low complexity" evidence="4">
    <location>
        <begin position="105"/>
        <end position="119"/>
    </location>
</feature>
<evidence type="ECO:0000313" key="6">
    <source>
        <dbReference type="EMBL" id="KAJ5408290.1"/>
    </source>
</evidence>
<dbReference type="SUPFAM" id="SSF49764">
    <property type="entry name" value="HSP20-like chaperones"/>
    <property type="match status" value="1"/>
</dbReference>
<dbReference type="EMBL" id="JAPZBU010000004">
    <property type="protein sequence ID" value="KAJ5408290.1"/>
    <property type="molecule type" value="Genomic_DNA"/>
</dbReference>
<evidence type="ECO:0000256" key="3">
    <source>
        <dbReference type="RuleBase" id="RU003616"/>
    </source>
</evidence>
<dbReference type="GeneID" id="81365790"/>
<dbReference type="CDD" id="cd06464">
    <property type="entry name" value="ACD_sHsps-like"/>
    <property type="match status" value="1"/>
</dbReference>
<keyword evidence="7" id="KW-1185">Reference proteome</keyword>
<dbReference type="AlphaFoldDB" id="A0A9W9W8C0"/>
<comment type="caution">
    <text evidence="6">The sequence shown here is derived from an EMBL/GenBank/DDBJ whole genome shotgun (WGS) entry which is preliminary data.</text>
</comment>
<dbReference type="RefSeq" id="XP_056492605.1">
    <property type="nucleotide sequence ID" value="XM_056626810.1"/>
</dbReference>
<comment type="similarity">
    <text evidence="2 3">Belongs to the small heat shock protein (HSP20) family.</text>
</comment>
<feature type="domain" description="SHSP" evidence="5">
    <location>
        <begin position="35"/>
        <end position="226"/>
    </location>
</feature>
<evidence type="ECO:0000256" key="1">
    <source>
        <dbReference type="ARBA" id="ARBA00023016"/>
    </source>
</evidence>
<dbReference type="Pfam" id="PF00011">
    <property type="entry name" value="HSP20"/>
    <property type="match status" value="1"/>
</dbReference>
<reference evidence="6" key="1">
    <citation type="submission" date="2022-12" db="EMBL/GenBank/DDBJ databases">
        <authorList>
            <person name="Petersen C."/>
        </authorList>
    </citation>
    <scope>NUCLEOTIDE SEQUENCE</scope>
    <source>
        <strain evidence="6">IBT 29677</strain>
    </source>
</reference>
<dbReference type="InterPro" id="IPR002068">
    <property type="entry name" value="A-crystallin/Hsp20_dom"/>
</dbReference>
<organism evidence="6 7">
    <name type="scientific">Penicillium cosmopolitanum</name>
    <dbReference type="NCBI Taxonomy" id="1131564"/>
    <lineage>
        <taxon>Eukaryota</taxon>
        <taxon>Fungi</taxon>
        <taxon>Dikarya</taxon>
        <taxon>Ascomycota</taxon>
        <taxon>Pezizomycotina</taxon>
        <taxon>Eurotiomycetes</taxon>
        <taxon>Eurotiomycetidae</taxon>
        <taxon>Eurotiales</taxon>
        <taxon>Aspergillaceae</taxon>
        <taxon>Penicillium</taxon>
    </lineage>
</organism>
<dbReference type="PANTHER" id="PTHR11527">
    <property type="entry name" value="HEAT-SHOCK PROTEIN 20 FAMILY MEMBER"/>
    <property type="match status" value="1"/>
</dbReference>
<feature type="region of interest" description="Disordered" evidence="4">
    <location>
        <begin position="84"/>
        <end position="169"/>
    </location>
</feature>
<dbReference type="InterPro" id="IPR008978">
    <property type="entry name" value="HSP20-like_chaperone"/>
</dbReference>
<keyword evidence="1 6" id="KW-0346">Stress response</keyword>
<proteinExistence type="inferred from homology"/>
<evidence type="ECO:0000313" key="7">
    <source>
        <dbReference type="Proteomes" id="UP001147747"/>
    </source>
</evidence>
<gene>
    <name evidence="6" type="ORF">N7509_002173</name>
</gene>
<evidence type="ECO:0000256" key="2">
    <source>
        <dbReference type="PROSITE-ProRule" id="PRU00285"/>
    </source>
</evidence>
<name>A0A9W9W8C0_9EURO</name>
<feature type="compositionally biased region" description="Acidic residues" evidence="4">
    <location>
        <begin position="122"/>
        <end position="143"/>
    </location>
</feature>
<evidence type="ECO:0000259" key="5">
    <source>
        <dbReference type="PROSITE" id="PS01031"/>
    </source>
</evidence>
<dbReference type="PROSITE" id="PS01031">
    <property type="entry name" value="SHSP"/>
    <property type="match status" value="1"/>
</dbReference>